<keyword evidence="1" id="KW-0812">Transmembrane</keyword>
<dbReference type="EMBL" id="BKCP01001225">
    <property type="protein sequence ID" value="GER26780.1"/>
    <property type="molecule type" value="Genomic_DNA"/>
</dbReference>
<proteinExistence type="predicted"/>
<name>A0A5A7P241_STRAF</name>
<dbReference type="GO" id="GO:0005840">
    <property type="term" value="C:ribosome"/>
    <property type="evidence" value="ECO:0007669"/>
    <property type="project" value="UniProtKB-KW"/>
</dbReference>
<evidence type="ECO:0000256" key="1">
    <source>
        <dbReference type="SAM" id="Phobius"/>
    </source>
</evidence>
<dbReference type="PANTHER" id="PTHR36400:SF1">
    <property type="entry name" value="RIBOSOMAL PROTEIN L35"/>
    <property type="match status" value="1"/>
</dbReference>
<keyword evidence="3" id="KW-1185">Reference proteome</keyword>
<feature type="transmembrane region" description="Helical" evidence="1">
    <location>
        <begin position="180"/>
        <end position="201"/>
    </location>
</feature>
<dbReference type="OrthoDB" id="512750at2759"/>
<gene>
    <name evidence="2" type="ORF">STAS_02449</name>
</gene>
<dbReference type="Proteomes" id="UP000325081">
    <property type="component" value="Unassembled WGS sequence"/>
</dbReference>
<keyword evidence="1" id="KW-1133">Transmembrane helix</keyword>
<keyword evidence="2" id="KW-0687">Ribonucleoprotein</keyword>
<reference evidence="3" key="1">
    <citation type="journal article" date="2019" name="Curr. Biol.">
        <title>Genome Sequence of Striga asiatica Provides Insight into the Evolution of Plant Parasitism.</title>
        <authorList>
            <person name="Yoshida S."/>
            <person name="Kim S."/>
            <person name="Wafula E.K."/>
            <person name="Tanskanen J."/>
            <person name="Kim Y.M."/>
            <person name="Honaas L."/>
            <person name="Yang Z."/>
            <person name="Spallek T."/>
            <person name="Conn C.E."/>
            <person name="Ichihashi Y."/>
            <person name="Cheong K."/>
            <person name="Cui S."/>
            <person name="Der J.P."/>
            <person name="Gundlach H."/>
            <person name="Jiao Y."/>
            <person name="Hori C."/>
            <person name="Ishida J.K."/>
            <person name="Kasahara H."/>
            <person name="Kiba T."/>
            <person name="Kim M.S."/>
            <person name="Koo N."/>
            <person name="Laohavisit A."/>
            <person name="Lee Y.H."/>
            <person name="Lumba S."/>
            <person name="McCourt P."/>
            <person name="Mortimer J.C."/>
            <person name="Mutuku J.M."/>
            <person name="Nomura T."/>
            <person name="Sasaki-Sekimoto Y."/>
            <person name="Seto Y."/>
            <person name="Wang Y."/>
            <person name="Wakatake T."/>
            <person name="Sakakibara H."/>
            <person name="Demura T."/>
            <person name="Yamaguchi S."/>
            <person name="Yoneyama K."/>
            <person name="Manabe R.I."/>
            <person name="Nelson D.C."/>
            <person name="Schulman A.H."/>
            <person name="Timko M.P."/>
            <person name="dePamphilis C.W."/>
            <person name="Choi D."/>
            <person name="Shirasu K."/>
        </authorList>
    </citation>
    <scope>NUCLEOTIDE SEQUENCE [LARGE SCALE GENOMIC DNA]</scope>
    <source>
        <strain evidence="3">cv. UVA1</strain>
    </source>
</reference>
<accession>A0A5A7P241</accession>
<sequence length="342" mass="38857">MQLFPNYGDAEKQNKIYTRARAEMIQKWCSRLRHAAALYSVPKPHHHRHSIISGRLLHTSPNFLHKPHISSHSIISPNFKLPLNAPPFPQLVDPSAAYHCQAEEKEVKESFKGRFRVMNDGKIRRWKEEKRHNAFSKVCATTLIGKVPLYDPTSIERLVIWRIIERDPRILFRLPSIRTLLIEFPIAGLVLVTRAVVVVFVRDKRAHICRAVEHGGRWVDHSFVDFEHILAARLEVDHVKIVVEREATYAEVVCVVVGEHDCFSLVLGLRVGPARNVGHEGCGSSHEEEEDGQVHGGACLRSLQTSRGFARGKLLVKVPNLQPNDRLKKSGPIVAAREIRML</sequence>
<keyword evidence="1" id="KW-0472">Membrane</keyword>
<protein>
    <submittedName>
        <fullName evidence="2">50S ribosomal protein L35</fullName>
    </submittedName>
</protein>
<dbReference type="PANTHER" id="PTHR36400">
    <property type="entry name" value="RIBOSOMAL PROTEIN L35"/>
    <property type="match status" value="1"/>
</dbReference>
<organism evidence="2 3">
    <name type="scientific">Striga asiatica</name>
    <name type="common">Asiatic witchweed</name>
    <name type="synonym">Buchnera asiatica</name>
    <dbReference type="NCBI Taxonomy" id="4170"/>
    <lineage>
        <taxon>Eukaryota</taxon>
        <taxon>Viridiplantae</taxon>
        <taxon>Streptophyta</taxon>
        <taxon>Embryophyta</taxon>
        <taxon>Tracheophyta</taxon>
        <taxon>Spermatophyta</taxon>
        <taxon>Magnoliopsida</taxon>
        <taxon>eudicotyledons</taxon>
        <taxon>Gunneridae</taxon>
        <taxon>Pentapetalae</taxon>
        <taxon>asterids</taxon>
        <taxon>lamiids</taxon>
        <taxon>Lamiales</taxon>
        <taxon>Orobanchaceae</taxon>
        <taxon>Buchnereae</taxon>
        <taxon>Striga</taxon>
    </lineage>
</organism>
<comment type="caution">
    <text evidence="2">The sequence shown here is derived from an EMBL/GenBank/DDBJ whole genome shotgun (WGS) entry which is preliminary data.</text>
</comment>
<keyword evidence="2" id="KW-0689">Ribosomal protein</keyword>
<evidence type="ECO:0000313" key="3">
    <source>
        <dbReference type="Proteomes" id="UP000325081"/>
    </source>
</evidence>
<evidence type="ECO:0000313" key="2">
    <source>
        <dbReference type="EMBL" id="GER26780.1"/>
    </source>
</evidence>
<dbReference type="AlphaFoldDB" id="A0A5A7P241"/>